<sequence>MLAFVFAILWGISVALASPTAVSDGLNNSPVCGTLVNKETYAIAKKVLAENNVTHVPRAENVARGSTTINVYFHVICVDQTIAGGYISDSDITTQINVLNTFFSPVGLSFRIAGIDRTQNGNWFTFGGNPNSLFMVQMKQTLRLGDVRDLNIYSVGSAEESGGFMSLGTFPWDYQSNPSLDGVTLTYSTLPGGGFPNFDQGKVVVHAVGHWVGLLHTFEGGCNGGDYVDDTPAEASPAYGCPIGRDTCSQPGSDPIDNFMDYTFDSCRTRFTNGQYSRLAQVIYQYRGINLY</sequence>
<dbReference type="GO" id="GO:0008237">
    <property type="term" value="F:metallopeptidase activity"/>
    <property type="evidence" value="ECO:0007669"/>
    <property type="project" value="UniProtKB-KW"/>
</dbReference>
<evidence type="ECO:0000313" key="12">
    <source>
        <dbReference type="Proteomes" id="UP001203297"/>
    </source>
</evidence>
<keyword evidence="4 9" id="KW-0732">Signal</keyword>
<dbReference type="PANTHER" id="PTHR47466">
    <property type="match status" value="1"/>
</dbReference>
<evidence type="ECO:0000313" key="11">
    <source>
        <dbReference type="EMBL" id="KAI0294698.1"/>
    </source>
</evidence>
<evidence type="ECO:0000256" key="2">
    <source>
        <dbReference type="ARBA" id="ARBA00022670"/>
    </source>
</evidence>
<evidence type="ECO:0000259" key="10">
    <source>
        <dbReference type="Pfam" id="PF05572"/>
    </source>
</evidence>
<feature type="signal peptide" evidence="9">
    <location>
        <begin position="1"/>
        <end position="17"/>
    </location>
</feature>
<keyword evidence="3" id="KW-0479">Metal-binding</keyword>
<accession>A0AAD4LY57</accession>
<dbReference type="CDD" id="cd04275">
    <property type="entry name" value="ZnMc_pappalysin_like"/>
    <property type="match status" value="1"/>
</dbReference>
<evidence type="ECO:0000256" key="7">
    <source>
        <dbReference type="ARBA" id="ARBA00023049"/>
    </source>
</evidence>
<dbReference type="InterPro" id="IPR008754">
    <property type="entry name" value="Peptidase_M43"/>
</dbReference>
<dbReference type="Proteomes" id="UP001203297">
    <property type="component" value="Unassembled WGS sequence"/>
</dbReference>
<feature type="chain" id="PRO_5042051106" evidence="9">
    <location>
        <begin position="18"/>
        <end position="292"/>
    </location>
</feature>
<keyword evidence="8" id="KW-1015">Disulfide bond</keyword>
<keyword evidence="6" id="KW-0862">Zinc</keyword>
<dbReference type="GO" id="GO:0046872">
    <property type="term" value="F:metal ion binding"/>
    <property type="evidence" value="ECO:0007669"/>
    <property type="project" value="UniProtKB-KW"/>
</dbReference>
<keyword evidence="12" id="KW-1185">Reference proteome</keyword>
<dbReference type="AlphaFoldDB" id="A0AAD4LY57"/>
<comment type="similarity">
    <text evidence="1">Belongs to the peptidase M43B family.</text>
</comment>
<dbReference type="EMBL" id="WTXG01000070">
    <property type="protein sequence ID" value="KAI0294698.1"/>
    <property type="molecule type" value="Genomic_DNA"/>
</dbReference>
<dbReference type="InterPro" id="IPR024079">
    <property type="entry name" value="MetalloPept_cat_dom_sf"/>
</dbReference>
<name>A0AAD4LY57_9AGAM</name>
<comment type="caution">
    <text evidence="11">The sequence shown here is derived from an EMBL/GenBank/DDBJ whole genome shotgun (WGS) entry which is preliminary data.</text>
</comment>
<dbReference type="SUPFAM" id="SSF55486">
    <property type="entry name" value="Metalloproteases ('zincins'), catalytic domain"/>
    <property type="match status" value="1"/>
</dbReference>
<keyword evidence="7 11" id="KW-0482">Metalloprotease</keyword>
<organism evidence="11 12">
    <name type="scientific">Multifurca ochricompacta</name>
    <dbReference type="NCBI Taxonomy" id="376703"/>
    <lineage>
        <taxon>Eukaryota</taxon>
        <taxon>Fungi</taxon>
        <taxon>Dikarya</taxon>
        <taxon>Basidiomycota</taxon>
        <taxon>Agaricomycotina</taxon>
        <taxon>Agaricomycetes</taxon>
        <taxon>Russulales</taxon>
        <taxon>Russulaceae</taxon>
        <taxon>Multifurca</taxon>
    </lineage>
</organism>
<evidence type="ECO:0000256" key="9">
    <source>
        <dbReference type="SAM" id="SignalP"/>
    </source>
</evidence>
<dbReference type="Pfam" id="PF05572">
    <property type="entry name" value="Peptidase_M43"/>
    <property type="match status" value="1"/>
</dbReference>
<gene>
    <name evidence="11" type="ORF">B0F90DRAFT_1277857</name>
</gene>
<evidence type="ECO:0000256" key="3">
    <source>
        <dbReference type="ARBA" id="ARBA00022723"/>
    </source>
</evidence>
<evidence type="ECO:0000256" key="4">
    <source>
        <dbReference type="ARBA" id="ARBA00022729"/>
    </source>
</evidence>
<evidence type="ECO:0000256" key="6">
    <source>
        <dbReference type="ARBA" id="ARBA00022833"/>
    </source>
</evidence>
<reference evidence="11" key="1">
    <citation type="journal article" date="2022" name="New Phytol.">
        <title>Evolutionary transition to the ectomycorrhizal habit in the genomes of a hyperdiverse lineage of mushroom-forming fungi.</title>
        <authorList>
            <person name="Looney B."/>
            <person name="Miyauchi S."/>
            <person name="Morin E."/>
            <person name="Drula E."/>
            <person name="Courty P.E."/>
            <person name="Kohler A."/>
            <person name="Kuo A."/>
            <person name="LaButti K."/>
            <person name="Pangilinan J."/>
            <person name="Lipzen A."/>
            <person name="Riley R."/>
            <person name="Andreopoulos W."/>
            <person name="He G."/>
            <person name="Johnson J."/>
            <person name="Nolan M."/>
            <person name="Tritt A."/>
            <person name="Barry K.W."/>
            <person name="Grigoriev I.V."/>
            <person name="Nagy L.G."/>
            <person name="Hibbett D."/>
            <person name="Henrissat B."/>
            <person name="Matheny P.B."/>
            <person name="Labbe J."/>
            <person name="Martin F.M."/>
        </authorList>
    </citation>
    <scope>NUCLEOTIDE SEQUENCE</scope>
    <source>
        <strain evidence="11">BPL690</strain>
    </source>
</reference>
<dbReference type="PANTHER" id="PTHR47466:SF1">
    <property type="entry name" value="METALLOPROTEASE MEP1 (AFU_ORTHOLOGUE AFUA_1G07730)-RELATED"/>
    <property type="match status" value="1"/>
</dbReference>
<proteinExistence type="inferred from homology"/>
<evidence type="ECO:0000256" key="5">
    <source>
        <dbReference type="ARBA" id="ARBA00022801"/>
    </source>
</evidence>
<keyword evidence="2" id="KW-0645">Protease</keyword>
<evidence type="ECO:0000256" key="8">
    <source>
        <dbReference type="ARBA" id="ARBA00023157"/>
    </source>
</evidence>
<protein>
    <submittedName>
        <fullName evidence="11">Metalloprotease</fullName>
    </submittedName>
</protein>
<keyword evidence="5" id="KW-0378">Hydrolase</keyword>
<dbReference type="Gene3D" id="3.40.390.10">
    <property type="entry name" value="Collagenase (Catalytic Domain)"/>
    <property type="match status" value="1"/>
</dbReference>
<dbReference type="GO" id="GO:0006508">
    <property type="term" value="P:proteolysis"/>
    <property type="evidence" value="ECO:0007669"/>
    <property type="project" value="UniProtKB-KW"/>
</dbReference>
<evidence type="ECO:0000256" key="1">
    <source>
        <dbReference type="ARBA" id="ARBA00008721"/>
    </source>
</evidence>
<feature type="domain" description="Peptidase M43 pregnancy-associated plasma-A" evidence="10">
    <location>
        <begin position="202"/>
        <end position="283"/>
    </location>
</feature>